<dbReference type="RefSeq" id="WP_042475656.1">
    <property type="nucleotide sequence ID" value="NZ_BAYX01000015.1"/>
</dbReference>
<name>A0AA87QCX4_RHIRH</name>
<evidence type="ECO:0000313" key="2">
    <source>
        <dbReference type="EMBL" id="GAJ96051.1"/>
    </source>
</evidence>
<evidence type="ECO:0000313" key="3">
    <source>
        <dbReference type="Proteomes" id="UP000026941"/>
    </source>
</evidence>
<proteinExistence type="predicted"/>
<keyword evidence="1" id="KW-0732">Signal</keyword>
<accession>A0AA87QCX4</accession>
<feature type="signal peptide" evidence="1">
    <location>
        <begin position="1"/>
        <end position="23"/>
    </location>
</feature>
<dbReference type="Proteomes" id="UP000026941">
    <property type="component" value="Unassembled WGS sequence"/>
</dbReference>
<sequence>MKILGAVVAGLASISIFVTTAKAACDDIPAEFRADGGWLFKMGKTWRPVNKELNDFVGDNAKRVFFTYVVNDKGAKMPRRGLLIVKSGYDLVHARSDGDTQRITLLRNSQRNVEKCETEVRYFKAKVLSDVYDRYHDYGFRTKGKEADVDLIERFHVKYATREPAGCKDSKEARADVYFGGRWTSNRSQFSFDPKVVKFGQHSQFLAWIGISPAYAAPPISDRQVEIKKYVADSDGLACVRFDIKVQPGRFIRINDLEHPGLFREKEQSWVWTE</sequence>
<dbReference type="EMBL" id="BAYX01000015">
    <property type="protein sequence ID" value="GAJ96051.1"/>
    <property type="molecule type" value="Genomic_DNA"/>
</dbReference>
<dbReference type="AlphaFoldDB" id="A0AA87QCX4"/>
<organism evidence="2 3">
    <name type="scientific">Rhizobium rhizogenes NBRC 13257</name>
    <dbReference type="NCBI Taxonomy" id="1220581"/>
    <lineage>
        <taxon>Bacteria</taxon>
        <taxon>Pseudomonadati</taxon>
        <taxon>Pseudomonadota</taxon>
        <taxon>Alphaproteobacteria</taxon>
        <taxon>Hyphomicrobiales</taxon>
        <taxon>Rhizobiaceae</taxon>
        <taxon>Rhizobium/Agrobacterium group</taxon>
        <taxon>Rhizobium</taxon>
    </lineage>
</organism>
<comment type="caution">
    <text evidence="2">The sequence shown here is derived from an EMBL/GenBank/DDBJ whole genome shotgun (WGS) entry which is preliminary data.</text>
</comment>
<reference evidence="2 3" key="1">
    <citation type="submission" date="2014-05" db="EMBL/GenBank/DDBJ databases">
        <title>Whole genome shotgun sequence of Rhizobium rhizogenes NBRC 13257.</title>
        <authorList>
            <person name="Katano-Makiyama Y."/>
            <person name="Hosoyama A."/>
            <person name="Hashimoto M."/>
            <person name="Hosoyama Y."/>
            <person name="Noguchi M."/>
            <person name="Tsuchikane K."/>
            <person name="Kimura A."/>
            <person name="Ohji S."/>
            <person name="Ichikawa N."/>
            <person name="Yamazoe A."/>
            <person name="Fujita N."/>
        </authorList>
    </citation>
    <scope>NUCLEOTIDE SEQUENCE [LARGE SCALE GENOMIC DNA]</scope>
    <source>
        <strain evidence="2 3">NBRC 13257</strain>
    </source>
</reference>
<evidence type="ECO:0000256" key="1">
    <source>
        <dbReference type="SAM" id="SignalP"/>
    </source>
</evidence>
<gene>
    <name evidence="2" type="ORF">RRH01S_15_00180</name>
</gene>
<protein>
    <submittedName>
        <fullName evidence="2">Uncharacterized protein</fullName>
    </submittedName>
</protein>
<feature type="chain" id="PRO_5041663320" evidence="1">
    <location>
        <begin position="24"/>
        <end position="274"/>
    </location>
</feature>